<evidence type="ECO:0000256" key="2">
    <source>
        <dbReference type="ARBA" id="ARBA00022908"/>
    </source>
</evidence>
<feature type="domain" description="Tyr recombinase" evidence="5">
    <location>
        <begin position="176"/>
        <end position="350"/>
    </location>
</feature>
<keyword evidence="3" id="KW-0238">DNA-binding</keyword>
<dbReference type="PROSITE" id="PS51898">
    <property type="entry name" value="TYR_RECOMBINASE"/>
    <property type="match status" value="1"/>
</dbReference>
<proteinExistence type="inferred from homology"/>
<dbReference type="GO" id="GO:0003677">
    <property type="term" value="F:DNA binding"/>
    <property type="evidence" value="ECO:0007669"/>
    <property type="project" value="UniProtKB-KW"/>
</dbReference>
<dbReference type="GO" id="GO:0015074">
    <property type="term" value="P:DNA integration"/>
    <property type="evidence" value="ECO:0007669"/>
    <property type="project" value="UniProtKB-KW"/>
</dbReference>
<dbReference type="InterPro" id="IPR013762">
    <property type="entry name" value="Integrase-like_cat_sf"/>
</dbReference>
<evidence type="ECO:0000256" key="1">
    <source>
        <dbReference type="ARBA" id="ARBA00008857"/>
    </source>
</evidence>
<protein>
    <submittedName>
        <fullName evidence="6">Site-specific recombinase XerD</fullName>
    </submittedName>
</protein>
<dbReference type="OrthoDB" id="662444at2"/>
<keyword evidence="2" id="KW-0229">DNA integration</keyword>
<dbReference type="InterPro" id="IPR002104">
    <property type="entry name" value="Integrase_catalytic"/>
</dbReference>
<evidence type="ECO:0000313" key="7">
    <source>
        <dbReference type="Proteomes" id="UP000198640"/>
    </source>
</evidence>
<gene>
    <name evidence="6" type="ORF">SAMN05421881_103226</name>
</gene>
<name>A0A1H3JEI3_9PROT</name>
<evidence type="ECO:0000256" key="3">
    <source>
        <dbReference type="ARBA" id="ARBA00023125"/>
    </source>
</evidence>
<comment type="similarity">
    <text evidence="1">Belongs to the 'phage' integrase family.</text>
</comment>
<organism evidence="6 7">
    <name type="scientific">Nitrosomonas halophila</name>
    <dbReference type="NCBI Taxonomy" id="44576"/>
    <lineage>
        <taxon>Bacteria</taxon>
        <taxon>Pseudomonadati</taxon>
        <taxon>Pseudomonadota</taxon>
        <taxon>Betaproteobacteria</taxon>
        <taxon>Nitrosomonadales</taxon>
        <taxon>Nitrosomonadaceae</taxon>
        <taxon>Nitrosomonas</taxon>
    </lineage>
</organism>
<dbReference type="Pfam" id="PF00589">
    <property type="entry name" value="Phage_integrase"/>
    <property type="match status" value="1"/>
</dbReference>
<dbReference type="InterPro" id="IPR050090">
    <property type="entry name" value="Tyrosine_recombinase_XerCD"/>
</dbReference>
<dbReference type="InterPro" id="IPR011010">
    <property type="entry name" value="DNA_brk_join_enz"/>
</dbReference>
<evidence type="ECO:0000256" key="4">
    <source>
        <dbReference type="ARBA" id="ARBA00023172"/>
    </source>
</evidence>
<accession>A0A1H3JEI3</accession>
<dbReference type="STRING" id="44576.SAMN05421881_103226"/>
<dbReference type="GO" id="GO:0006310">
    <property type="term" value="P:DNA recombination"/>
    <property type="evidence" value="ECO:0007669"/>
    <property type="project" value="UniProtKB-KW"/>
</dbReference>
<reference evidence="6 7" key="1">
    <citation type="submission" date="2016-10" db="EMBL/GenBank/DDBJ databases">
        <authorList>
            <person name="de Groot N.N."/>
        </authorList>
    </citation>
    <scope>NUCLEOTIDE SEQUENCE [LARGE SCALE GENOMIC DNA]</scope>
    <source>
        <strain evidence="6 7">Nm1</strain>
    </source>
</reference>
<dbReference type="AlphaFoldDB" id="A0A1H3JEI3"/>
<dbReference type="CDD" id="cd00796">
    <property type="entry name" value="INT_Rci_Hp1_C"/>
    <property type="match status" value="1"/>
</dbReference>
<dbReference type="PANTHER" id="PTHR30349:SF64">
    <property type="entry name" value="PROPHAGE INTEGRASE INTD-RELATED"/>
    <property type="match status" value="1"/>
</dbReference>
<dbReference type="InterPro" id="IPR010998">
    <property type="entry name" value="Integrase_recombinase_N"/>
</dbReference>
<dbReference type="RefSeq" id="WP_090414283.1">
    <property type="nucleotide sequence ID" value="NZ_FNOY01000032.1"/>
</dbReference>
<dbReference type="PANTHER" id="PTHR30349">
    <property type="entry name" value="PHAGE INTEGRASE-RELATED"/>
    <property type="match status" value="1"/>
</dbReference>
<sequence length="358" mass="40769">MATIEKRVNARGEVSYRVKVRMKGHPPETDTFKKLTDARQWTARVESDMRAGRHFGLSRRYTFGNLANEYMPHAKDKDRLAHWVKVFGDESLDTITPARITKERDRLLSETTRNFSEPATHDEEIDARRTRSKRSGATVNRYLAALSVCLAYGVKALGWIERNPCERVQKPQESKGRVRFLSDDERVKLLDACRPHEQLRLAVVLSLSTGARQGEIMGLRWPQVNLNEKTITLHKTKNGDRRVIPLVGEALELLKGRARVRSLHDDRIFPASSRARKSECLDLNRPWRDALKAAGITNFHWHDLRHTAASYLVMSGVSLIEVSKILGHRTLAMVSRYSHLSDDHVVEAGEKLAARLGL</sequence>
<dbReference type="Gene3D" id="1.10.150.130">
    <property type="match status" value="1"/>
</dbReference>
<keyword evidence="4" id="KW-0233">DNA recombination</keyword>
<keyword evidence="7" id="KW-1185">Reference proteome</keyword>
<evidence type="ECO:0000313" key="6">
    <source>
        <dbReference type="EMBL" id="SDY37989.1"/>
    </source>
</evidence>
<evidence type="ECO:0000259" key="5">
    <source>
        <dbReference type="PROSITE" id="PS51898"/>
    </source>
</evidence>
<dbReference type="Proteomes" id="UP000198640">
    <property type="component" value="Unassembled WGS sequence"/>
</dbReference>
<dbReference type="SUPFAM" id="SSF56349">
    <property type="entry name" value="DNA breaking-rejoining enzymes"/>
    <property type="match status" value="1"/>
</dbReference>
<dbReference type="Gene3D" id="1.10.443.10">
    <property type="entry name" value="Intergrase catalytic core"/>
    <property type="match status" value="1"/>
</dbReference>
<dbReference type="EMBL" id="FNOY01000032">
    <property type="protein sequence ID" value="SDY37989.1"/>
    <property type="molecule type" value="Genomic_DNA"/>
</dbReference>